<dbReference type="CDD" id="cd02440">
    <property type="entry name" value="AdoMet_MTases"/>
    <property type="match status" value="1"/>
</dbReference>
<name>A0A8J6GD23_MICOH</name>
<evidence type="ECO:0000256" key="1">
    <source>
        <dbReference type="SAM" id="Phobius"/>
    </source>
</evidence>
<evidence type="ECO:0000313" key="3">
    <source>
        <dbReference type="EMBL" id="KAH0509144.1"/>
    </source>
</evidence>
<dbReference type="InterPro" id="IPR013216">
    <property type="entry name" value="Methyltransf_11"/>
</dbReference>
<reference evidence="6" key="2">
    <citation type="submission" date="2025-05" db="UniProtKB">
        <authorList>
            <consortium name="RefSeq"/>
        </authorList>
    </citation>
    <scope>IDENTIFICATION</scope>
</reference>
<dbReference type="FunFam" id="3.40.50.150:FF:000269">
    <property type="entry name" value="Methyltransferase-like protein 7A"/>
    <property type="match status" value="1"/>
</dbReference>
<proteinExistence type="predicted"/>
<keyword evidence="1" id="KW-0472">Membrane</keyword>
<accession>A0A8J6GD23</accession>
<dbReference type="RefSeq" id="XP_005358531.1">
    <property type="nucleotide sequence ID" value="XM_005358474.1"/>
</dbReference>
<feature type="domain" description="Methyltransferase type 11" evidence="2">
    <location>
        <begin position="75"/>
        <end position="172"/>
    </location>
</feature>
<feature type="transmembrane region" description="Helical" evidence="1">
    <location>
        <begin position="6"/>
        <end position="25"/>
    </location>
</feature>
<dbReference type="OrthoDB" id="416496at2759"/>
<dbReference type="EMBL" id="JAATJU010022963">
    <property type="protein sequence ID" value="KAH0509144.1"/>
    <property type="molecule type" value="Genomic_DNA"/>
</dbReference>
<dbReference type="Pfam" id="PF08241">
    <property type="entry name" value="Methyltransf_11"/>
    <property type="match status" value="1"/>
</dbReference>
<dbReference type="InterPro" id="IPR029063">
    <property type="entry name" value="SAM-dependent_MTases_sf"/>
</dbReference>
<keyword evidence="3" id="KW-0489">Methyltransferase</keyword>
<sequence length="244" mass="27788">MKLAILVLRLVVGILAFPMYLLKLLGMWNRICKKCFPYMLSQFSVIYNQYMASKKKELFSNLQEFSGASGKLSLLEVGCGTGANFKFYPPGCRVTCVDPNPNFEKFLFKSVSENQQLQFERFLVAAGENMSQVADGSVDVVVSTLVLCSVKNQKKILEEVCRVLRPGGAYFFLEHVADERSTWNYFWQQVLDPAWFLLFDGCNLTRESWKALEQASFSKLKLQHIQAPLPLSLVQPHVWGYAVK</sequence>
<dbReference type="PANTHER" id="PTHR45036:SF5">
    <property type="entry name" value="METHYLTRANSFERASE LIKE 7A1-RELATED"/>
    <property type="match status" value="1"/>
</dbReference>
<dbReference type="GO" id="GO:0008757">
    <property type="term" value="F:S-adenosylmethionine-dependent methyltransferase activity"/>
    <property type="evidence" value="ECO:0007669"/>
    <property type="project" value="InterPro"/>
</dbReference>
<keyword evidence="4" id="KW-1185">Reference proteome</keyword>
<dbReference type="InterPro" id="IPR052356">
    <property type="entry name" value="Thiol_S-MT"/>
</dbReference>
<dbReference type="Proteomes" id="UP000694915">
    <property type="component" value="Chromosome X"/>
</dbReference>
<dbReference type="SUPFAM" id="SSF53335">
    <property type="entry name" value="S-adenosyl-L-methionine-dependent methyltransferases"/>
    <property type="match status" value="1"/>
</dbReference>
<dbReference type="Proteomes" id="UP000710432">
    <property type="component" value="Unassembled WGS sequence"/>
</dbReference>
<dbReference type="Gene3D" id="3.40.50.150">
    <property type="entry name" value="Vaccinia Virus protein VP39"/>
    <property type="match status" value="1"/>
</dbReference>
<dbReference type="PANTHER" id="PTHR45036">
    <property type="entry name" value="METHYLTRANSFERASE LIKE 7B"/>
    <property type="match status" value="1"/>
</dbReference>
<protein>
    <submittedName>
        <fullName evidence="3 6">Methyltransferase-like protein 7A</fullName>
    </submittedName>
</protein>
<keyword evidence="1" id="KW-0812">Transmembrane</keyword>
<evidence type="ECO:0000313" key="5">
    <source>
        <dbReference type="Proteomes" id="UP000710432"/>
    </source>
</evidence>
<gene>
    <name evidence="6" type="primary">LOC101998703</name>
    <name evidence="3" type="ORF">LTLLF_160185</name>
</gene>
<keyword evidence="1" id="KW-1133">Transmembrane helix</keyword>
<evidence type="ECO:0000259" key="2">
    <source>
        <dbReference type="Pfam" id="PF08241"/>
    </source>
</evidence>
<reference evidence="3" key="1">
    <citation type="submission" date="2020-03" db="EMBL/GenBank/DDBJ databases">
        <title>Studies in the Genomics of Life Span.</title>
        <authorList>
            <person name="Glass D."/>
        </authorList>
    </citation>
    <scope>NUCLEOTIDE SEQUENCE</scope>
    <source>
        <strain evidence="3">LTLLF</strain>
        <tissue evidence="3">Muscle</tissue>
    </source>
</reference>
<dbReference type="AlphaFoldDB" id="A0A8J6GD23"/>
<organism evidence="3 5">
    <name type="scientific">Microtus ochrogaster</name>
    <name type="common">Prairie vole</name>
    <dbReference type="NCBI Taxonomy" id="79684"/>
    <lineage>
        <taxon>Eukaryota</taxon>
        <taxon>Metazoa</taxon>
        <taxon>Chordata</taxon>
        <taxon>Craniata</taxon>
        <taxon>Vertebrata</taxon>
        <taxon>Euteleostomi</taxon>
        <taxon>Mammalia</taxon>
        <taxon>Eutheria</taxon>
        <taxon>Euarchontoglires</taxon>
        <taxon>Glires</taxon>
        <taxon>Rodentia</taxon>
        <taxon>Myomorpha</taxon>
        <taxon>Muroidea</taxon>
        <taxon>Cricetidae</taxon>
        <taxon>Arvicolinae</taxon>
        <taxon>Microtus</taxon>
    </lineage>
</organism>
<evidence type="ECO:0000313" key="6">
    <source>
        <dbReference type="RefSeq" id="XP_005358531.1"/>
    </source>
</evidence>
<keyword evidence="3" id="KW-0808">Transferase</keyword>
<evidence type="ECO:0000313" key="4">
    <source>
        <dbReference type="Proteomes" id="UP000694915"/>
    </source>
</evidence>
<dbReference type="GeneID" id="101998703"/>
<dbReference type="GO" id="GO:0032259">
    <property type="term" value="P:methylation"/>
    <property type="evidence" value="ECO:0007669"/>
    <property type="project" value="UniProtKB-KW"/>
</dbReference>